<evidence type="ECO:0000259" key="7">
    <source>
        <dbReference type="PROSITE" id="PS50024"/>
    </source>
</evidence>
<protein>
    <submittedName>
        <fullName evidence="10">L-lactate dehydrogenase A chain</fullName>
    </submittedName>
</protein>
<keyword evidence="3" id="KW-0677">Repeat</keyword>
<feature type="domain" description="EGF-like" evidence="8">
    <location>
        <begin position="614"/>
        <end position="652"/>
    </location>
</feature>
<feature type="region of interest" description="Disordered" evidence="6">
    <location>
        <begin position="183"/>
        <end position="255"/>
    </location>
</feature>
<dbReference type="PROSITE" id="PS50026">
    <property type="entry name" value="EGF_3"/>
    <property type="match status" value="3"/>
</dbReference>
<feature type="region of interest" description="Disordered" evidence="6">
    <location>
        <begin position="656"/>
        <end position="700"/>
    </location>
</feature>
<keyword evidence="4" id="KW-1015">Disulfide bond</keyword>
<reference evidence="10 11" key="1">
    <citation type="submission" date="2019-04" db="EMBL/GenBank/DDBJ databases">
        <title>Draft genome of the big-headed turtle Platysternon megacephalum.</title>
        <authorList>
            <person name="Gong S."/>
        </authorList>
    </citation>
    <scope>NUCLEOTIDE SEQUENCE [LARGE SCALE GENOMIC DNA]</scope>
    <source>
        <strain evidence="10">DO16091913</strain>
        <tissue evidence="10">Muscle</tissue>
    </source>
</reference>
<dbReference type="InterPro" id="IPR036116">
    <property type="entry name" value="FN3_sf"/>
</dbReference>
<dbReference type="SUPFAM" id="SSF82671">
    <property type="entry name" value="SEA domain"/>
    <property type="match status" value="2"/>
</dbReference>
<dbReference type="SUPFAM" id="SSF49265">
    <property type="entry name" value="Fibronectin type III"/>
    <property type="match status" value="1"/>
</dbReference>
<feature type="compositionally biased region" description="Polar residues" evidence="6">
    <location>
        <begin position="846"/>
        <end position="895"/>
    </location>
</feature>
<evidence type="ECO:0000259" key="9">
    <source>
        <dbReference type="PROSITE" id="PS50853"/>
    </source>
</evidence>
<evidence type="ECO:0000256" key="6">
    <source>
        <dbReference type="SAM" id="MobiDB-lite"/>
    </source>
</evidence>
<dbReference type="PROSITE" id="PS50853">
    <property type="entry name" value="FN3"/>
    <property type="match status" value="1"/>
</dbReference>
<gene>
    <name evidence="10" type="ORF">DR999_PMT11778</name>
</gene>
<dbReference type="InterPro" id="IPR000152">
    <property type="entry name" value="EGF-type_Asp/Asn_hydroxyl_site"/>
</dbReference>
<dbReference type="InterPro" id="IPR018097">
    <property type="entry name" value="EGF_Ca-bd_CS"/>
</dbReference>
<dbReference type="InterPro" id="IPR000082">
    <property type="entry name" value="SEA_dom"/>
</dbReference>
<feature type="domain" description="EGF-like" evidence="8">
    <location>
        <begin position="1223"/>
        <end position="1261"/>
    </location>
</feature>
<dbReference type="Proteomes" id="UP000297703">
    <property type="component" value="Unassembled WGS sequence"/>
</dbReference>
<proteinExistence type="predicted"/>
<dbReference type="InterPro" id="IPR001881">
    <property type="entry name" value="EGF-like_Ca-bd_dom"/>
</dbReference>
<comment type="caution">
    <text evidence="10">The sequence shown here is derived from an EMBL/GenBank/DDBJ whole genome shotgun (WGS) entry which is preliminary data.</text>
</comment>
<dbReference type="Pfam" id="PF01390">
    <property type="entry name" value="SEA"/>
    <property type="match status" value="3"/>
</dbReference>
<dbReference type="STRING" id="55544.A0A4D9EDL2"/>
<evidence type="ECO:0000313" key="11">
    <source>
        <dbReference type="Proteomes" id="UP000297703"/>
    </source>
</evidence>
<feature type="region of interest" description="Disordered" evidence="6">
    <location>
        <begin position="846"/>
        <end position="914"/>
    </location>
</feature>
<feature type="region of interest" description="Disordered" evidence="6">
    <location>
        <begin position="922"/>
        <end position="941"/>
    </location>
</feature>
<keyword evidence="1 5" id="KW-0245">EGF-like domain</keyword>
<dbReference type="PROSITE" id="PS00010">
    <property type="entry name" value="ASX_HYDROXYL"/>
    <property type="match status" value="1"/>
</dbReference>
<sequence>MTHLSTAAETPAETSSNSPATTGFSTETTLPFSTTSTGDSTATLNPLETESSTSYSSAPVSKSASQASEQTAPIGVSGHGSTATNNARTEETSSTHSATVTESSLRITSTKDALSPVTSEPNTQEDITSSSNQRTLNDLTATDLSHSSLHSTAEIPSTDTEKSALPVSTVILDSSTVAPTATSRFTTKIPPQTEVSQITGTSNTVADTERVPMASTSSDTTDTESNTTPAFTEKVSPTASVASEPGHKSTAFVGTNPMTHLSTMAQTAAEISSTTIFSSALTGLDTSLSLTSVTSSVSSSFSNPVQISTLTDMINSNETVTISSTTPITVPNTTVSQISSTFSTPNIAVSPPTTATTIISASPTKTSLTSKSTVIVATIVTAGDSSSKNTKPTVRITTPEAGILSTITANTLPQGSCTSLIFSIQLEKVTSEVIQLNWTPQGGTRDSPYTVYLLRDNTVRKKSTTNETWIAFGDLVPGYEYIISVEVLTCAKKINISKRVRTEAKTFDGKTRITNEIFKPEYNNKSSGEFKDFEKKFIGEMRKNLPPEMQRLLDEGKMRIVINNLRSGSILVDFMIVLDVGENVTKTELTAAFTEAFNNSTEFQMDRNGTLIEETNSCETGINSCSEHATCNASGPSYTCQCQAGFTDFSPSVPGRDCREPAGKPVTIAPSRQPSTSKPSVESISPTQESETAPATSINTTVPLPMLSPQSTSLIYPTTVNVTNVITSLITTTLQPTSEVTSTNAVSKVPTSNITLISPTGNTIITSTAIGKSTPTDKTTPIYTDTIATIETHFSTPATTETRVTLPVSSSVATKSTSTYSVNNTSLETTRLGTIATQSTAAPVSNAVLTNGTSRPSATTDTNDISTAPSTSTLPDATKTPSPVSTTQKSLSSTASSTERISTGSSGTSSTDTTRVTMIVEPSTTSASSTTKRPTTFSTIPVTPPYRSTIVTSPETFNRTTRSTVIVKGSTTNPTLTTTLGACTSLDFSIQLENVTSDMIQFNWTPQGGGIAYTASLLGDEEVKKTTTYKTTIAYEHLLPGQDYIISVEVLTCGKKTSTSMTVQTASKNFKGQTRLIDKVFNPQYRNKSSTAFKDFEKNFTDEIGEKLTGEFKNLFDVRKMRIVIDNLSNGSVTVLFNMVMPVQQNLTQTTVFGALIKALSKSALGRVDFNSTFIEAGNSCETGSKICSEHALCIREEATYSCKCKDGFYDHSPRVPGRDCQDINECATNASSCSRLATCNNTVGSYECNCNPGIKDENPTNPGRQCKDPVLCFSSANLCSIQNNDCLDSKNRICSSKQAFACEILFKNLVFGPELYNSESQRYRNLSQSITTDVVKQMQSSLGDDSFDIIVVGFRPGSVIAYFVSLLQGQQSIDANTLQGNLSKIVKNVFGNETEVTVQLLKNEMLQYKAYRSHNPSLACSLKINAKTPVDYTECWTACAYLALSIRAGSGHFCHGSGEGAVQSRTATGEASTTSGIILCAHSMQSAPTIWMQLIAPPGTLTLLWVGIGPGPFHLYAPFLAPGSPGGVEGSSSYTSYSTVTAIVQPFKVGKLLAGYVSRHTCARAATIWPQEMGMNTVVFNIGSVSKCLMSDIECSCHLMHRAF</sequence>
<dbReference type="SMART" id="SM00179">
    <property type="entry name" value="EGF_CA"/>
    <property type="match status" value="3"/>
</dbReference>
<comment type="caution">
    <text evidence="5">Lacks conserved residue(s) required for the propagation of feature annotation.</text>
</comment>
<feature type="domain" description="SEA" evidence="7">
    <location>
        <begin position="503"/>
        <end position="617"/>
    </location>
</feature>
<accession>A0A4D9EDL2</accession>
<keyword evidence="11" id="KW-1185">Reference proteome</keyword>
<organism evidence="10 11">
    <name type="scientific">Platysternon megacephalum</name>
    <name type="common">big-headed turtle</name>
    <dbReference type="NCBI Taxonomy" id="55544"/>
    <lineage>
        <taxon>Eukaryota</taxon>
        <taxon>Metazoa</taxon>
        <taxon>Chordata</taxon>
        <taxon>Craniata</taxon>
        <taxon>Vertebrata</taxon>
        <taxon>Euteleostomi</taxon>
        <taxon>Archelosauria</taxon>
        <taxon>Testudinata</taxon>
        <taxon>Testudines</taxon>
        <taxon>Cryptodira</taxon>
        <taxon>Durocryptodira</taxon>
        <taxon>Testudinoidea</taxon>
        <taxon>Platysternidae</taxon>
        <taxon>Platysternon</taxon>
    </lineage>
</organism>
<dbReference type="InterPro" id="IPR036364">
    <property type="entry name" value="SEA_dom_sf"/>
</dbReference>
<feature type="domain" description="EGF-like" evidence="8">
    <location>
        <begin position="1177"/>
        <end position="1215"/>
    </location>
</feature>
<dbReference type="FunFam" id="2.10.25.10:FF:000038">
    <property type="entry name" value="Fibrillin 2"/>
    <property type="match status" value="1"/>
</dbReference>
<dbReference type="Gene3D" id="2.10.25.10">
    <property type="entry name" value="Laminin"/>
    <property type="match status" value="3"/>
</dbReference>
<dbReference type="SMART" id="SM00181">
    <property type="entry name" value="EGF"/>
    <property type="match status" value="3"/>
</dbReference>
<evidence type="ECO:0000256" key="3">
    <source>
        <dbReference type="ARBA" id="ARBA00022737"/>
    </source>
</evidence>
<dbReference type="PROSITE" id="PS50024">
    <property type="entry name" value="SEA"/>
    <property type="match status" value="1"/>
</dbReference>
<name>A0A4D9EDL2_9SAUR</name>
<dbReference type="GO" id="GO:0071944">
    <property type="term" value="C:cell periphery"/>
    <property type="evidence" value="ECO:0007669"/>
    <property type="project" value="UniProtKB-ARBA"/>
</dbReference>
<dbReference type="CDD" id="cd00054">
    <property type="entry name" value="EGF_CA"/>
    <property type="match status" value="2"/>
</dbReference>
<feature type="region of interest" description="Disordered" evidence="6">
    <location>
        <begin position="1"/>
        <end position="163"/>
    </location>
</feature>
<dbReference type="InterPro" id="IPR003961">
    <property type="entry name" value="FN3_dom"/>
</dbReference>
<feature type="compositionally biased region" description="Polar residues" evidence="6">
    <location>
        <begin position="183"/>
        <end position="206"/>
    </location>
</feature>
<dbReference type="SUPFAM" id="SSF57196">
    <property type="entry name" value="EGF/Laminin"/>
    <property type="match status" value="1"/>
</dbReference>
<feature type="compositionally biased region" description="Polar residues" evidence="6">
    <location>
        <begin position="670"/>
        <end position="700"/>
    </location>
</feature>
<dbReference type="InterPro" id="IPR049883">
    <property type="entry name" value="NOTCH1_EGF-like"/>
</dbReference>
<feature type="compositionally biased region" description="Low complexity" evidence="6">
    <location>
        <begin position="896"/>
        <end position="914"/>
    </location>
</feature>
<dbReference type="InterPro" id="IPR000742">
    <property type="entry name" value="EGF"/>
</dbReference>
<evidence type="ECO:0000256" key="4">
    <source>
        <dbReference type="ARBA" id="ARBA00023157"/>
    </source>
</evidence>
<dbReference type="PROSITE" id="PS01187">
    <property type="entry name" value="EGF_CA"/>
    <property type="match status" value="1"/>
</dbReference>
<dbReference type="InterPro" id="IPR051830">
    <property type="entry name" value="NOTCH_homolog"/>
</dbReference>
<feature type="compositionally biased region" description="Polar residues" evidence="6">
    <location>
        <begin position="94"/>
        <end position="158"/>
    </location>
</feature>
<evidence type="ECO:0000256" key="2">
    <source>
        <dbReference type="ARBA" id="ARBA00022729"/>
    </source>
</evidence>
<dbReference type="GO" id="GO:0005509">
    <property type="term" value="F:calcium ion binding"/>
    <property type="evidence" value="ECO:0007669"/>
    <property type="project" value="InterPro"/>
</dbReference>
<feature type="compositionally biased region" description="Low complexity" evidence="6">
    <location>
        <begin position="25"/>
        <end position="37"/>
    </location>
</feature>
<feature type="domain" description="Fibronectin type-III" evidence="9">
    <location>
        <begin position="420"/>
        <end position="514"/>
    </location>
</feature>
<keyword evidence="2" id="KW-0732">Signal</keyword>
<feature type="compositionally biased region" description="Low complexity" evidence="6">
    <location>
        <begin position="215"/>
        <end position="228"/>
    </location>
</feature>
<dbReference type="OrthoDB" id="9428207at2759"/>
<evidence type="ECO:0000259" key="8">
    <source>
        <dbReference type="PROSITE" id="PS50026"/>
    </source>
</evidence>
<feature type="compositionally biased region" description="Polar residues" evidence="6">
    <location>
        <begin position="1"/>
        <end position="24"/>
    </location>
</feature>
<evidence type="ECO:0000256" key="1">
    <source>
        <dbReference type="ARBA" id="ARBA00022536"/>
    </source>
</evidence>
<dbReference type="PANTHER" id="PTHR24033:SF151">
    <property type="entry name" value="NOTCH 2"/>
    <property type="match status" value="1"/>
</dbReference>
<reference evidence="10 11" key="2">
    <citation type="submission" date="2019-04" db="EMBL/GenBank/DDBJ databases">
        <title>The genome sequence of big-headed turtle.</title>
        <authorList>
            <person name="Gong S."/>
        </authorList>
    </citation>
    <scope>NUCLEOTIDE SEQUENCE [LARGE SCALE GENOMIC DNA]</scope>
    <source>
        <strain evidence="10">DO16091913</strain>
        <tissue evidence="10">Muscle</tissue>
    </source>
</reference>
<dbReference type="Pfam" id="PF07645">
    <property type="entry name" value="EGF_CA"/>
    <property type="match status" value="1"/>
</dbReference>
<dbReference type="EMBL" id="QXTE01000111">
    <property type="protein sequence ID" value="TFK05623.1"/>
    <property type="molecule type" value="Genomic_DNA"/>
</dbReference>
<feature type="compositionally biased region" description="Low complexity" evidence="6">
    <location>
        <begin position="51"/>
        <end position="68"/>
    </location>
</feature>
<feature type="compositionally biased region" description="Polar residues" evidence="6">
    <location>
        <begin position="38"/>
        <end position="50"/>
    </location>
</feature>
<evidence type="ECO:0000313" key="10">
    <source>
        <dbReference type="EMBL" id="TFK05623.1"/>
    </source>
</evidence>
<dbReference type="PANTHER" id="PTHR24033">
    <property type="entry name" value="EGF-LIKE DOMAIN-CONTAINING PROTEIN"/>
    <property type="match status" value="1"/>
</dbReference>
<evidence type="ECO:0000256" key="5">
    <source>
        <dbReference type="PROSITE-ProRule" id="PRU00076"/>
    </source>
</evidence>